<name>A0A2Z6MRU1_TRISU</name>
<reference evidence="2" key="1">
    <citation type="journal article" date="2017" name="Front. Plant Sci.">
        <title>Climate Clever Clovers: New Paradigm to Reduce the Environmental Footprint of Ruminants by Breeding Low Methanogenic Forages Utilizing Haplotype Variation.</title>
        <authorList>
            <person name="Kaur P."/>
            <person name="Appels R."/>
            <person name="Bayer P.E."/>
            <person name="Keeble-Gagnere G."/>
            <person name="Wang J."/>
            <person name="Hirakawa H."/>
            <person name="Shirasawa K."/>
            <person name="Vercoe P."/>
            <person name="Stefanova K."/>
            <person name="Durmic Z."/>
            <person name="Nichols P."/>
            <person name="Revell C."/>
            <person name="Isobe S.N."/>
            <person name="Edwards D."/>
            <person name="Erskine W."/>
        </authorList>
    </citation>
    <scope>NUCLEOTIDE SEQUENCE [LARGE SCALE GENOMIC DNA]</scope>
    <source>
        <strain evidence="2">cv. Daliak</strain>
    </source>
</reference>
<dbReference type="OrthoDB" id="1375095at2759"/>
<sequence length="301" mass="33419">MGRLCQHLKLNIDDTEKLRSFNCGDKGCTRSMKRTCMCCKNKHESWYTINWTKRGFVPKTANFTVSDDLNVKPDNSSSSSVSLPKYLGCGDIDTIKIVTVEVTRKEILDLVMCSLFSETPLSNVFLSNTLEIQYAKPTNVLDLGDDNTGARLVRKTVVAGDSKIEVKAMVRKSDNKILYVLGEEDFADLLLSFLTFPLGGIENMLNGNSGLDNIDNLFKSMVDLDPHSYMKDPSTYMVTDELVITPGSSISSISFLNERKIRLSDLEERALCLLKASLISKSALTDGLGPFLANKDQKISN</sequence>
<dbReference type="Proteomes" id="UP000242715">
    <property type="component" value="Unassembled WGS sequence"/>
</dbReference>
<dbReference type="AlphaFoldDB" id="A0A2Z6MRU1"/>
<organism evidence="1 2">
    <name type="scientific">Trifolium subterraneum</name>
    <name type="common">Subterranean clover</name>
    <dbReference type="NCBI Taxonomy" id="3900"/>
    <lineage>
        <taxon>Eukaryota</taxon>
        <taxon>Viridiplantae</taxon>
        <taxon>Streptophyta</taxon>
        <taxon>Embryophyta</taxon>
        <taxon>Tracheophyta</taxon>
        <taxon>Spermatophyta</taxon>
        <taxon>Magnoliopsida</taxon>
        <taxon>eudicotyledons</taxon>
        <taxon>Gunneridae</taxon>
        <taxon>Pentapetalae</taxon>
        <taxon>rosids</taxon>
        <taxon>fabids</taxon>
        <taxon>Fabales</taxon>
        <taxon>Fabaceae</taxon>
        <taxon>Papilionoideae</taxon>
        <taxon>50 kb inversion clade</taxon>
        <taxon>NPAAA clade</taxon>
        <taxon>Hologalegina</taxon>
        <taxon>IRL clade</taxon>
        <taxon>Trifolieae</taxon>
        <taxon>Trifolium</taxon>
    </lineage>
</organism>
<keyword evidence="2" id="KW-1185">Reference proteome</keyword>
<evidence type="ECO:0000313" key="1">
    <source>
        <dbReference type="EMBL" id="GAU34161.1"/>
    </source>
</evidence>
<evidence type="ECO:0000313" key="2">
    <source>
        <dbReference type="Proteomes" id="UP000242715"/>
    </source>
</evidence>
<dbReference type="EMBL" id="DF973548">
    <property type="protein sequence ID" value="GAU34161.1"/>
    <property type="molecule type" value="Genomic_DNA"/>
</dbReference>
<proteinExistence type="predicted"/>
<dbReference type="Pfam" id="PF05056">
    <property type="entry name" value="DUF674"/>
    <property type="match status" value="1"/>
</dbReference>
<accession>A0A2Z6MRU1</accession>
<dbReference type="PANTHER" id="PTHR33103:SF102">
    <property type="entry name" value="DUF674 FAMILY PROTEIN"/>
    <property type="match status" value="1"/>
</dbReference>
<dbReference type="InterPro" id="IPR007750">
    <property type="entry name" value="DUF674"/>
</dbReference>
<dbReference type="PANTHER" id="PTHR33103">
    <property type="entry name" value="OS01G0153900 PROTEIN"/>
    <property type="match status" value="1"/>
</dbReference>
<gene>
    <name evidence="1" type="ORF">TSUD_162610</name>
</gene>
<protein>
    <submittedName>
        <fullName evidence="1">Uncharacterized protein</fullName>
    </submittedName>
</protein>